<dbReference type="InterPro" id="IPR050115">
    <property type="entry name" value="Proteasome_alpha"/>
</dbReference>
<proteinExistence type="predicted"/>
<dbReference type="EMBL" id="CADCXV010001034">
    <property type="protein sequence ID" value="CAB0040540.1"/>
    <property type="molecule type" value="Genomic_DNA"/>
</dbReference>
<dbReference type="SUPFAM" id="SSF56235">
    <property type="entry name" value="N-terminal nucleophile aminohydrolases (Ntn hydrolases)"/>
    <property type="match status" value="1"/>
</dbReference>
<dbReference type="InterPro" id="IPR001353">
    <property type="entry name" value="Proteasome_sua/b"/>
</dbReference>
<dbReference type="PANTHER" id="PTHR11599">
    <property type="entry name" value="PROTEASOME SUBUNIT ALPHA/BETA"/>
    <property type="match status" value="1"/>
</dbReference>
<organism evidence="2 3">
    <name type="scientific">Trichogramma brassicae</name>
    <dbReference type="NCBI Taxonomy" id="86971"/>
    <lineage>
        <taxon>Eukaryota</taxon>
        <taxon>Metazoa</taxon>
        <taxon>Ecdysozoa</taxon>
        <taxon>Arthropoda</taxon>
        <taxon>Hexapoda</taxon>
        <taxon>Insecta</taxon>
        <taxon>Pterygota</taxon>
        <taxon>Neoptera</taxon>
        <taxon>Endopterygota</taxon>
        <taxon>Hymenoptera</taxon>
        <taxon>Apocrita</taxon>
        <taxon>Proctotrupomorpha</taxon>
        <taxon>Chalcidoidea</taxon>
        <taxon>Trichogrammatidae</taxon>
        <taxon>Trichogramma</taxon>
    </lineage>
</organism>
<evidence type="ECO:0000313" key="2">
    <source>
        <dbReference type="EMBL" id="CAB0040540.1"/>
    </source>
</evidence>
<dbReference type="GO" id="GO:0005839">
    <property type="term" value="C:proteasome core complex"/>
    <property type="evidence" value="ECO:0007669"/>
    <property type="project" value="InterPro"/>
</dbReference>
<dbReference type="OrthoDB" id="431557at2759"/>
<protein>
    <recommendedName>
        <fullName evidence="4">Proteasome endopeptidase complex</fullName>
    </recommendedName>
</protein>
<evidence type="ECO:0000256" key="1">
    <source>
        <dbReference type="ARBA" id="ARBA00022942"/>
    </source>
</evidence>
<dbReference type="InterPro" id="IPR029055">
    <property type="entry name" value="Ntn_hydrolases_N"/>
</dbReference>
<dbReference type="GO" id="GO:0051603">
    <property type="term" value="P:proteolysis involved in protein catabolic process"/>
    <property type="evidence" value="ECO:0007669"/>
    <property type="project" value="InterPro"/>
</dbReference>
<name>A0A6H5IT05_9HYME</name>
<dbReference type="Gene3D" id="3.60.20.10">
    <property type="entry name" value="Glutamine Phosphoribosylpyrophosphate, subunit 1, domain 1"/>
    <property type="match status" value="1"/>
</dbReference>
<dbReference type="FunFam" id="3.60.20.10:FF:000063">
    <property type="entry name" value="Proteasome subunit alpha type"/>
    <property type="match status" value="1"/>
</dbReference>
<accession>A0A6H5IT05</accession>
<evidence type="ECO:0000313" key="3">
    <source>
        <dbReference type="Proteomes" id="UP000479190"/>
    </source>
</evidence>
<dbReference type="AlphaFoldDB" id="A0A6H5IT05"/>
<gene>
    <name evidence="2" type="ORF">TBRA_LOCUS12242</name>
</gene>
<evidence type="ECO:0008006" key="4">
    <source>
        <dbReference type="Google" id="ProtNLM"/>
    </source>
</evidence>
<dbReference type="Proteomes" id="UP000479190">
    <property type="component" value="Unassembled WGS sequence"/>
</dbReference>
<reference evidence="2 3" key="1">
    <citation type="submission" date="2020-02" db="EMBL/GenBank/DDBJ databases">
        <authorList>
            <person name="Ferguson B K."/>
        </authorList>
    </citation>
    <scope>NUCLEOTIDE SEQUENCE [LARGE SCALE GENOMIC DNA]</scope>
</reference>
<sequence length="239" mass="26678">MHPSQHDWQAMALDHELPNKRPVKRRRIEPNKLESLTVGLKNQTHAVLVTLEEANADSSSYGVRKILPIDKHVGMATSGVIADASTICQDMRRECLHYELSRNSKIPVTRLIDSITSKMNACARRDTKRPYGIGSLVAGYDDQGPHLFETCPSAGCSDRRATARGAESRGARTYLEKHLDEFTSCKVEDLVRHGLRSARDTLPSEVHLSTKNITIGVVGKDTEFKILDDAETQRYLVEV</sequence>
<keyword evidence="1" id="KW-0647">Proteasome</keyword>
<dbReference type="Pfam" id="PF00227">
    <property type="entry name" value="Proteasome"/>
    <property type="match status" value="1"/>
</dbReference>
<keyword evidence="3" id="KW-1185">Reference proteome</keyword>